<reference evidence="2" key="1">
    <citation type="journal article" date="2014" name="Int. J. Syst. Evol. Microbiol.">
        <title>Complete genome sequence of Corynebacterium casei LMG S-19264T (=DSM 44701T), isolated from a smear-ripened cheese.</title>
        <authorList>
            <consortium name="US DOE Joint Genome Institute (JGI-PGF)"/>
            <person name="Walter F."/>
            <person name="Albersmeier A."/>
            <person name="Kalinowski J."/>
            <person name="Ruckert C."/>
        </authorList>
    </citation>
    <scope>NUCLEOTIDE SEQUENCE</scope>
    <source>
        <strain evidence="2">JCM 4790</strain>
    </source>
</reference>
<sequence>MTGLPPTEFVLVARHEPPALTVRVAGELDYDTSEDLVGAVVEHLSEAAQIHDVHLDFSGLTWIDSTGLSALLTVHRHVGAAGATLHLDNRPGVLERMLHMTNVLDHLTAPAAGGQARRFGEDDGTAGAGATS</sequence>
<keyword evidence="3" id="KW-1185">Reference proteome</keyword>
<proteinExistence type="predicted"/>
<dbReference type="CDD" id="cd07043">
    <property type="entry name" value="STAS_anti-anti-sigma_factors"/>
    <property type="match status" value="1"/>
</dbReference>
<dbReference type="RefSeq" id="WP_190189109.1">
    <property type="nucleotide sequence ID" value="NZ_BMVU01000003.1"/>
</dbReference>
<dbReference type="SUPFAM" id="SSF52091">
    <property type="entry name" value="SpoIIaa-like"/>
    <property type="match status" value="1"/>
</dbReference>
<dbReference type="PANTHER" id="PTHR33495:SF2">
    <property type="entry name" value="ANTI-SIGMA FACTOR ANTAGONIST TM_1081-RELATED"/>
    <property type="match status" value="1"/>
</dbReference>
<dbReference type="Pfam" id="PF01740">
    <property type="entry name" value="STAS"/>
    <property type="match status" value="1"/>
</dbReference>
<evidence type="ECO:0000313" key="3">
    <source>
        <dbReference type="Proteomes" id="UP000619244"/>
    </source>
</evidence>
<dbReference type="GO" id="GO:0043856">
    <property type="term" value="F:anti-sigma factor antagonist activity"/>
    <property type="evidence" value="ECO:0007669"/>
    <property type="project" value="TreeGrafter"/>
</dbReference>
<accession>A0A918NDF1</accession>
<reference evidence="2" key="2">
    <citation type="submission" date="2020-09" db="EMBL/GenBank/DDBJ databases">
        <authorList>
            <person name="Sun Q."/>
            <person name="Ohkuma M."/>
        </authorList>
    </citation>
    <scope>NUCLEOTIDE SEQUENCE</scope>
    <source>
        <strain evidence="2">JCM 4790</strain>
    </source>
</reference>
<evidence type="ECO:0000259" key="1">
    <source>
        <dbReference type="PROSITE" id="PS50801"/>
    </source>
</evidence>
<comment type="caution">
    <text evidence="2">The sequence shown here is derived from an EMBL/GenBank/DDBJ whole genome shotgun (WGS) entry which is preliminary data.</text>
</comment>
<dbReference type="InterPro" id="IPR036513">
    <property type="entry name" value="STAS_dom_sf"/>
</dbReference>
<dbReference type="AlphaFoldDB" id="A0A918NDF1"/>
<gene>
    <name evidence="2" type="ORF">GCM10010358_11990</name>
</gene>
<feature type="domain" description="STAS" evidence="1">
    <location>
        <begin position="9"/>
        <end position="107"/>
    </location>
</feature>
<protein>
    <recommendedName>
        <fullName evidence="1">STAS domain-containing protein</fullName>
    </recommendedName>
</protein>
<dbReference type="PROSITE" id="PS50801">
    <property type="entry name" value="STAS"/>
    <property type="match status" value="1"/>
</dbReference>
<dbReference type="Proteomes" id="UP000619244">
    <property type="component" value="Unassembled WGS sequence"/>
</dbReference>
<organism evidence="2 3">
    <name type="scientific">Streptomyces minutiscleroticus</name>
    <dbReference type="NCBI Taxonomy" id="68238"/>
    <lineage>
        <taxon>Bacteria</taxon>
        <taxon>Bacillati</taxon>
        <taxon>Actinomycetota</taxon>
        <taxon>Actinomycetes</taxon>
        <taxon>Kitasatosporales</taxon>
        <taxon>Streptomycetaceae</taxon>
        <taxon>Streptomyces</taxon>
    </lineage>
</organism>
<dbReference type="InterPro" id="IPR002645">
    <property type="entry name" value="STAS_dom"/>
</dbReference>
<name>A0A918NDF1_9ACTN</name>
<evidence type="ECO:0000313" key="2">
    <source>
        <dbReference type="EMBL" id="GGX59249.1"/>
    </source>
</evidence>
<dbReference type="Gene3D" id="3.30.750.24">
    <property type="entry name" value="STAS domain"/>
    <property type="match status" value="1"/>
</dbReference>
<dbReference type="EMBL" id="BMVU01000003">
    <property type="protein sequence ID" value="GGX59249.1"/>
    <property type="molecule type" value="Genomic_DNA"/>
</dbReference>
<dbReference type="PANTHER" id="PTHR33495">
    <property type="entry name" value="ANTI-SIGMA FACTOR ANTAGONIST TM_1081-RELATED-RELATED"/>
    <property type="match status" value="1"/>
</dbReference>